<keyword evidence="6 8" id="KW-1133">Transmembrane helix</keyword>
<protein>
    <recommendedName>
        <fullName evidence="8">Glycosyltransferase family 92 protein</fullName>
        <ecNumber evidence="8">2.4.1.-</ecNumber>
    </recommendedName>
</protein>
<dbReference type="AlphaFoldDB" id="A0A914HJV3"/>
<evidence type="ECO:0000256" key="1">
    <source>
        <dbReference type="ARBA" id="ARBA00004167"/>
    </source>
</evidence>
<comment type="subcellular location">
    <subcellularLocation>
        <location evidence="1">Membrane</location>
        <topology evidence="1">Single-pass membrane protein</topology>
    </subcellularLocation>
</comment>
<feature type="transmembrane region" description="Helical" evidence="8">
    <location>
        <begin position="27"/>
        <end position="45"/>
    </location>
</feature>
<dbReference type="GO" id="GO:0016020">
    <property type="term" value="C:membrane"/>
    <property type="evidence" value="ECO:0007669"/>
    <property type="project" value="UniProtKB-SubCell"/>
</dbReference>
<dbReference type="PANTHER" id="PTHR21645">
    <property type="entry name" value="GLYCOSYLTRANSFERASE FAMILY 92 PROTEIN"/>
    <property type="match status" value="1"/>
</dbReference>
<dbReference type="PANTHER" id="PTHR21645:SF8">
    <property type="entry name" value="GLYCOSYLTRANSFERASE FAMILY 92 PROTEIN F13G3.3"/>
    <property type="match status" value="1"/>
</dbReference>
<evidence type="ECO:0000313" key="10">
    <source>
        <dbReference type="WBParaSite" id="Gr19_v10_g17292.t1"/>
    </source>
</evidence>
<dbReference type="EC" id="2.4.1.-" evidence="8"/>
<keyword evidence="9" id="KW-1185">Reference proteome</keyword>
<dbReference type="InterPro" id="IPR008166">
    <property type="entry name" value="Glyco_transf_92"/>
</dbReference>
<reference evidence="10" key="1">
    <citation type="submission" date="2022-11" db="UniProtKB">
        <authorList>
            <consortium name="WormBaseParasite"/>
        </authorList>
    </citation>
    <scope>IDENTIFICATION</scope>
</reference>
<evidence type="ECO:0000256" key="3">
    <source>
        <dbReference type="ARBA" id="ARBA00022676"/>
    </source>
</evidence>
<name>A0A914HJV3_GLORO</name>
<evidence type="ECO:0000256" key="6">
    <source>
        <dbReference type="ARBA" id="ARBA00022989"/>
    </source>
</evidence>
<sequence>MRIRLSVHRVQLVLLPSFRRCLLRRDSVLLGVVLCFLVLILRQLISMPNRLRSLATTRDVFIYASFFYKNSTSLAVSPQDSVAILFLANRNDDFPYLRCAISNSSSARLMPAQLFRLDYVAVCDLIIFVAWCNFPPNSFHANPHKAFVDLGTQVLADQSLREQYTRPILHKIRLQRPDGTPRNLVMCISRIFAFEKWELLIAAMEVYKALGVDLVVTHVYSALTPVFELIRAYEAEGRLAIRTGVRLPYLRGLMNSDPERQLEYSGQLTMAHECFYEFRESSSFISLVDWDDLLITTRFPSLSDALVSAARKYPNSAYFFVNKLESGIRRKAIEDRSPSNFRLKSILRNSVFTKKTYNSEKLVIRPSRVDGFWIHFTRHYAKKHEAIQLPVQYAMILHLSREINGTEDAYGDNVLSALWHSKRMAEGARRFFTNRTVARIMHSLPSQLHYFNSIRHCSLFLNAFPDVAPPPPCLSYSLCPFPRISVPCTVAKTHFRMKTIEPTRVYRVHVRQWSRFERRSDGCF</sequence>
<keyword evidence="4 8" id="KW-0808">Transferase</keyword>
<proteinExistence type="inferred from homology"/>
<keyword evidence="3 8" id="KW-0328">Glycosyltransferase</keyword>
<evidence type="ECO:0000256" key="8">
    <source>
        <dbReference type="RuleBase" id="RU366017"/>
    </source>
</evidence>
<dbReference type="GO" id="GO:0016757">
    <property type="term" value="F:glycosyltransferase activity"/>
    <property type="evidence" value="ECO:0007669"/>
    <property type="project" value="UniProtKB-UniRule"/>
</dbReference>
<dbReference type="WBParaSite" id="Gr19_v10_g17292.t1">
    <property type="protein sequence ID" value="Gr19_v10_g17292.t1"/>
    <property type="gene ID" value="Gr19_v10_g17292"/>
</dbReference>
<dbReference type="Proteomes" id="UP000887572">
    <property type="component" value="Unplaced"/>
</dbReference>
<accession>A0A914HJV3</accession>
<evidence type="ECO:0000256" key="2">
    <source>
        <dbReference type="ARBA" id="ARBA00007647"/>
    </source>
</evidence>
<keyword evidence="5 8" id="KW-0812">Transmembrane</keyword>
<comment type="similarity">
    <text evidence="2 8">Belongs to the glycosyltransferase 92 family.</text>
</comment>
<dbReference type="Pfam" id="PF01697">
    <property type="entry name" value="Glyco_transf_92"/>
    <property type="match status" value="1"/>
</dbReference>
<organism evidence="9 10">
    <name type="scientific">Globodera rostochiensis</name>
    <name type="common">Golden nematode worm</name>
    <name type="synonym">Heterodera rostochiensis</name>
    <dbReference type="NCBI Taxonomy" id="31243"/>
    <lineage>
        <taxon>Eukaryota</taxon>
        <taxon>Metazoa</taxon>
        <taxon>Ecdysozoa</taxon>
        <taxon>Nematoda</taxon>
        <taxon>Chromadorea</taxon>
        <taxon>Rhabditida</taxon>
        <taxon>Tylenchina</taxon>
        <taxon>Tylenchomorpha</taxon>
        <taxon>Tylenchoidea</taxon>
        <taxon>Heteroderidae</taxon>
        <taxon>Heteroderinae</taxon>
        <taxon>Globodera</taxon>
    </lineage>
</organism>
<evidence type="ECO:0000256" key="4">
    <source>
        <dbReference type="ARBA" id="ARBA00022679"/>
    </source>
</evidence>
<keyword evidence="7 8" id="KW-0472">Membrane</keyword>
<evidence type="ECO:0000256" key="5">
    <source>
        <dbReference type="ARBA" id="ARBA00022692"/>
    </source>
</evidence>
<evidence type="ECO:0000313" key="9">
    <source>
        <dbReference type="Proteomes" id="UP000887572"/>
    </source>
</evidence>
<dbReference type="InterPro" id="IPR052012">
    <property type="entry name" value="GTase_92"/>
</dbReference>
<evidence type="ECO:0000256" key="7">
    <source>
        <dbReference type="ARBA" id="ARBA00023136"/>
    </source>
</evidence>